<evidence type="ECO:0000313" key="1">
    <source>
        <dbReference type="EMBL" id="KAI6087852.1"/>
    </source>
</evidence>
<comment type="caution">
    <text evidence="1">The sequence shown here is derived from an EMBL/GenBank/DDBJ whole genome shotgun (WGS) entry which is preliminary data.</text>
</comment>
<dbReference type="EMBL" id="MU394305">
    <property type="protein sequence ID" value="KAI6087852.1"/>
    <property type="molecule type" value="Genomic_DNA"/>
</dbReference>
<evidence type="ECO:0000313" key="2">
    <source>
        <dbReference type="Proteomes" id="UP001497680"/>
    </source>
</evidence>
<gene>
    <name evidence="1" type="ORF">F4821DRAFT_100531</name>
</gene>
<sequence>MAAASYLYQETRLTLEPSSSSYAVEIELPTTSSQGRAQRQTNKSSKATAKNDAARASTSAIYYRKHHSFPKGFLWRVLENDTVLSIRTIDIYKPQKAPDANLILNFHFPHRIIPTCVAFCDPSDHDALSIFVIDTDGQLYSIFLRPDSFRKRSFAETGLGDACKVYRPNAFRNFKRPYRLVTVNNDQLVATLSDGGHIRFDRDGPHAPWRETFYNAKGWFRSLLGGRGDLDIKAAAAAVQTNLGLNNASFLFTVCLDHHLRIWNFNNGQILGAVDLLNAARNPQETGKWQLDASQTNLIRIVGGTEGKRLCVTYSPIGAGEFKFWRLQSDDENSVDVNDTFPGDHFIPIPPLGSDVWTLADFNIGERSRSHGYVMWLLWKNNMAYRVQELTFLEEELPGVWQNSWQSVFSDTAIPTAPVSGPSDSTDPTEKWLQQIFYPGRFPKVTIEAALSAFEGAIGRRGDVPSRSSQGLAELICSAIASTSSLNKTSSGDVDHEQFRTSSELQWRKFYRILIELDKPRGEALALAYEPESGMPWVVCADSISAIRECSALERVCRNPNFTFEGSQDIPTIITTGLDFVDGFSDNMIQHCHSVLRADMYDETPKTYEERIQFFSDKAGFWRQLSQEDCAQVTEAFGPNFNLISTVLYDKVSGLFNETWNPQHATEMPLTEFGRKIIVKALQDVAELQWQICFSQIILLVHMEFEFDRPEDALHHTVEIGVVFNNLLVILKRLELLRWLANTQITLPLPKTDKVNSSFSGSPAVSKRQADEYRVLTALEANVGHLLGLPESASVSSVGMPSIVTSIVADLCAVRSDIELQPHYFQCGLLVRDRADLAVELTRFCDQNPFSTYVQGRVHLALKDFAAASTYFRKAAYGMSAPTAQSDRHSSGLLDETEWNLLFAGLPRYYAHIVALFEQQKAYSFVTDFARLALQFVNSKTEDTDSVRTELQCRLFSGAISTSQFELAHSTVVAIKDHALQHSCLRSLIQRMCDNLHNSELVNLTFPGLQGAVDDILAQHCQDAVDVITGVPYHQILYAWRIRRNDYRGAAAILLDRIQKLRQLGEGDQVTGDDILDTAVTRQYLMLINVLSCVEQKQAWITIENPVRPGKGNSGNDLVKRRVVTLADIRKEYQDELDRIAAINNNQFGFAVDDEMEILCD</sequence>
<proteinExistence type="predicted"/>
<organism evidence="1 2">
    <name type="scientific">Hypoxylon rubiginosum</name>
    <dbReference type="NCBI Taxonomy" id="110542"/>
    <lineage>
        <taxon>Eukaryota</taxon>
        <taxon>Fungi</taxon>
        <taxon>Dikarya</taxon>
        <taxon>Ascomycota</taxon>
        <taxon>Pezizomycotina</taxon>
        <taxon>Sordariomycetes</taxon>
        <taxon>Xylariomycetidae</taxon>
        <taxon>Xylariales</taxon>
        <taxon>Hypoxylaceae</taxon>
        <taxon>Hypoxylon</taxon>
    </lineage>
</organism>
<accession>A0ACC0D5N0</accession>
<protein>
    <submittedName>
        <fullName evidence="1">Nucleoporin Nup120/160-domain-containing protein</fullName>
    </submittedName>
</protein>
<name>A0ACC0D5N0_9PEZI</name>
<keyword evidence="2" id="KW-1185">Reference proteome</keyword>
<dbReference type="Proteomes" id="UP001497680">
    <property type="component" value="Unassembled WGS sequence"/>
</dbReference>
<reference evidence="1 2" key="1">
    <citation type="journal article" date="2022" name="New Phytol.">
        <title>Ecological generalism drives hyperdiversity of secondary metabolite gene clusters in xylarialean endophytes.</title>
        <authorList>
            <person name="Franco M.E.E."/>
            <person name="Wisecaver J.H."/>
            <person name="Arnold A.E."/>
            <person name="Ju Y.M."/>
            <person name="Slot J.C."/>
            <person name="Ahrendt S."/>
            <person name="Moore L.P."/>
            <person name="Eastman K.E."/>
            <person name="Scott K."/>
            <person name="Konkel Z."/>
            <person name="Mondo S.J."/>
            <person name="Kuo A."/>
            <person name="Hayes R.D."/>
            <person name="Haridas S."/>
            <person name="Andreopoulos B."/>
            <person name="Riley R."/>
            <person name="LaButti K."/>
            <person name="Pangilinan J."/>
            <person name="Lipzen A."/>
            <person name="Amirebrahimi M."/>
            <person name="Yan J."/>
            <person name="Adam C."/>
            <person name="Keymanesh K."/>
            <person name="Ng V."/>
            <person name="Louie K."/>
            <person name="Northen T."/>
            <person name="Drula E."/>
            <person name="Henrissat B."/>
            <person name="Hsieh H.M."/>
            <person name="Youens-Clark K."/>
            <person name="Lutzoni F."/>
            <person name="Miadlikowska J."/>
            <person name="Eastwood D.C."/>
            <person name="Hamelin R.C."/>
            <person name="Grigoriev I.V."/>
            <person name="U'Ren J.M."/>
        </authorList>
    </citation>
    <scope>NUCLEOTIDE SEQUENCE [LARGE SCALE GENOMIC DNA]</scope>
    <source>
        <strain evidence="1 2">ER1909</strain>
    </source>
</reference>